<gene>
    <name evidence="4" type="ORF">IV38_GL001553</name>
    <name evidence="5" type="ORF">IV40_GL001662</name>
</gene>
<dbReference type="PANTHER" id="PTHR35527">
    <property type="entry name" value="CHOLOYLGLYCINE HYDROLASE"/>
    <property type="match status" value="1"/>
</dbReference>
<evidence type="ECO:0000313" key="7">
    <source>
        <dbReference type="Proteomes" id="UP000051751"/>
    </source>
</evidence>
<name>A0A0R2FRS4_9LACO</name>
<protein>
    <submittedName>
        <fullName evidence="4">Choloylglycine hydrolase</fullName>
    </submittedName>
</protein>
<dbReference type="SUPFAM" id="SSF56235">
    <property type="entry name" value="N-terminal nucleophile aminohydrolases (Ntn hydrolases)"/>
    <property type="match status" value="1"/>
</dbReference>
<evidence type="ECO:0000313" key="6">
    <source>
        <dbReference type="Proteomes" id="UP000051645"/>
    </source>
</evidence>
<evidence type="ECO:0000313" key="5">
    <source>
        <dbReference type="EMBL" id="KRN31020.1"/>
    </source>
</evidence>
<evidence type="ECO:0000256" key="1">
    <source>
        <dbReference type="ARBA" id="ARBA00006625"/>
    </source>
</evidence>
<dbReference type="Pfam" id="PF02275">
    <property type="entry name" value="CBAH"/>
    <property type="match status" value="1"/>
</dbReference>
<evidence type="ECO:0000313" key="4">
    <source>
        <dbReference type="EMBL" id="KRN28103.1"/>
    </source>
</evidence>
<dbReference type="Proteomes" id="UP000051645">
    <property type="component" value="Unassembled WGS sequence"/>
</dbReference>
<dbReference type="STRING" id="81857.IV38_GL001553"/>
<accession>A0A0R2FRS4</accession>
<dbReference type="AlphaFoldDB" id="A0A0R2FRS4"/>
<reference evidence="6 7" key="1">
    <citation type="journal article" date="2015" name="Genome Announc.">
        <title>Expanding the biotechnology potential of lactobacilli through comparative genomics of 213 strains and associated genera.</title>
        <authorList>
            <person name="Sun Z."/>
            <person name="Harris H.M."/>
            <person name="McCann A."/>
            <person name="Guo C."/>
            <person name="Argimon S."/>
            <person name="Zhang W."/>
            <person name="Yang X."/>
            <person name="Jeffery I.B."/>
            <person name="Cooney J.C."/>
            <person name="Kagawa T.F."/>
            <person name="Liu W."/>
            <person name="Song Y."/>
            <person name="Salvetti E."/>
            <person name="Wrobel A."/>
            <person name="Rasinkangas P."/>
            <person name="Parkhill J."/>
            <person name="Rea M.C."/>
            <person name="O'Sullivan O."/>
            <person name="Ritari J."/>
            <person name="Douillard F.P."/>
            <person name="Paul Ross R."/>
            <person name="Yang R."/>
            <person name="Briner A.E."/>
            <person name="Felis G.E."/>
            <person name="de Vos W.M."/>
            <person name="Barrangou R."/>
            <person name="Klaenhammer T.R."/>
            <person name="Caufield P.W."/>
            <person name="Cui Y."/>
            <person name="Zhang H."/>
            <person name="O'Toole P.W."/>
        </authorList>
    </citation>
    <scope>NUCLEOTIDE SEQUENCE [LARGE SCALE GENOMIC DNA]</scope>
    <source>
        <strain evidence="4 7">ATCC BAA-66</strain>
        <strain evidence="5 6">DSM 13344</strain>
    </source>
</reference>
<evidence type="ECO:0000259" key="3">
    <source>
        <dbReference type="Pfam" id="PF02275"/>
    </source>
</evidence>
<feature type="domain" description="Choloylglycine hydrolase/NAAA C-terminal" evidence="3">
    <location>
        <begin position="2"/>
        <end position="311"/>
    </location>
</feature>
<keyword evidence="2 4" id="KW-0378">Hydrolase</keyword>
<dbReference type="GO" id="GO:0016787">
    <property type="term" value="F:hydrolase activity"/>
    <property type="evidence" value="ECO:0007669"/>
    <property type="project" value="UniProtKB-KW"/>
</dbReference>
<dbReference type="EMBL" id="JQAZ01000005">
    <property type="protein sequence ID" value="KRN31020.1"/>
    <property type="molecule type" value="Genomic_DNA"/>
</dbReference>
<evidence type="ECO:0000256" key="2">
    <source>
        <dbReference type="ARBA" id="ARBA00022801"/>
    </source>
</evidence>
<dbReference type="InterPro" id="IPR052193">
    <property type="entry name" value="Peptidase_C59"/>
</dbReference>
<proteinExistence type="inferred from homology"/>
<dbReference type="InterPro" id="IPR029132">
    <property type="entry name" value="CBAH/NAAA_C"/>
</dbReference>
<keyword evidence="6" id="KW-1185">Reference proteome</keyword>
<dbReference type="OrthoDB" id="9794717at2"/>
<dbReference type="RefSeq" id="WP_057770216.1">
    <property type="nucleotide sequence ID" value="NZ_JQAT01000004.1"/>
</dbReference>
<comment type="caution">
    <text evidence="4">The sequence shown here is derived from an EMBL/GenBank/DDBJ whole genome shotgun (WGS) entry which is preliminary data.</text>
</comment>
<comment type="similarity">
    <text evidence="1">Belongs to the peptidase C59 family.</text>
</comment>
<dbReference type="PATRIC" id="fig|81857.3.peg.1565"/>
<dbReference type="CDD" id="cd00542">
    <property type="entry name" value="Ntn_PVA"/>
    <property type="match status" value="1"/>
</dbReference>
<dbReference type="InterPro" id="IPR029055">
    <property type="entry name" value="Ntn_hydrolases_N"/>
</dbReference>
<dbReference type="Proteomes" id="UP000051751">
    <property type="component" value="Unassembled WGS sequence"/>
</dbReference>
<dbReference type="EMBL" id="JQAT01000004">
    <property type="protein sequence ID" value="KRN28103.1"/>
    <property type="molecule type" value="Genomic_DNA"/>
</dbReference>
<sequence>MCTSLTYEDLDGMWYLARTMDFNFDLGGRPVIIPRHYHFKSDVSEAGFSGDYGFVGTGRDLNGYILVDGVNEKGLGVAELYFVGQAQYAAQAVPDKTNVAPHELLMWLLGNVACVADLPQAMAHVNVVSAANAFMQIVVPLHWIVADATGACAVIEITQNGVNVYDDPAGVMTNSPDFNWHLMNLNNYTQLQALPHSDKKFGDYAAQSYGAGSGALGLPGDYTSVSRFVRAAFTRQYAQKTKGQAASINNIVHMLDNVNIPKGVKLLDNNKCDFTQYRAYFDLSRHAYFLQLAENTEITKVALTETALNATAAQEFPIAHEQAFIEPQK</sequence>
<organism evidence="4 7">
    <name type="scientific">Lactobacillus selangorensis</name>
    <dbReference type="NCBI Taxonomy" id="81857"/>
    <lineage>
        <taxon>Bacteria</taxon>
        <taxon>Bacillati</taxon>
        <taxon>Bacillota</taxon>
        <taxon>Bacilli</taxon>
        <taxon>Lactobacillales</taxon>
        <taxon>Lactobacillaceae</taxon>
        <taxon>Lactobacillus</taxon>
    </lineage>
</organism>
<dbReference type="Gene3D" id="3.60.60.10">
    <property type="entry name" value="Penicillin V Acylase, Chain A"/>
    <property type="match status" value="1"/>
</dbReference>
<dbReference type="PANTHER" id="PTHR35527:SF2">
    <property type="entry name" value="HYDROLASE"/>
    <property type="match status" value="1"/>
</dbReference>